<dbReference type="PROSITE" id="PS51860">
    <property type="entry name" value="REM_1"/>
    <property type="match status" value="1"/>
</dbReference>
<evidence type="ECO:0000256" key="4">
    <source>
        <dbReference type="SAM" id="MobiDB-lite"/>
    </source>
</evidence>
<dbReference type="SMART" id="SM01041">
    <property type="entry name" value="BRO1"/>
    <property type="match status" value="1"/>
</dbReference>
<dbReference type="PROSITE" id="PS51180">
    <property type="entry name" value="BRO1"/>
    <property type="match status" value="1"/>
</dbReference>
<feature type="compositionally biased region" description="Low complexity" evidence="4">
    <location>
        <begin position="595"/>
        <end position="612"/>
    </location>
</feature>
<dbReference type="EMBL" id="JAWJWE010000047">
    <property type="protein sequence ID" value="KAK6616852.1"/>
    <property type="molecule type" value="Genomic_DNA"/>
</dbReference>
<dbReference type="AlphaFoldDB" id="A0AAN8S6C1"/>
<accession>A0AAN8S6C1</accession>
<dbReference type="Pfam" id="PF03097">
    <property type="entry name" value="BRO1"/>
    <property type="match status" value="1"/>
</dbReference>
<evidence type="ECO:0000259" key="6">
    <source>
        <dbReference type="PROSITE" id="PS51180"/>
    </source>
</evidence>
<dbReference type="GO" id="GO:0007165">
    <property type="term" value="P:signal transduction"/>
    <property type="evidence" value="ECO:0007669"/>
    <property type="project" value="InterPro"/>
</dbReference>
<gene>
    <name evidence="8" type="ORF">RUM43_014993</name>
</gene>
<evidence type="ECO:0000259" key="5">
    <source>
        <dbReference type="PROSITE" id="PS50106"/>
    </source>
</evidence>
<feature type="region of interest" description="Disordered" evidence="4">
    <location>
        <begin position="588"/>
        <end position="615"/>
    </location>
</feature>
<organism evidence="8 9">
    <name type="scientific">Polyplax serrata</name>
    <name type="common">Common mouse louse</name>
    <dbReference type="NCBI Taxonomy" id="468196"/>
    <lineage>
        <taxon>Eukaryota</taxon>
        <taxon>Metazoa</taxon>
        <taxon>Ecdysozoa</taxon>
        <taxon>Arthropoda</taxon>
        <taxon>Hexapoda</taxon>
        <taxon>Insecta</taxon>
        <taxon>Pterygota</taxon>
        <taxon>Neoptera</taxon>
        <taxon>Paraneoptera</taxon>
        <taxon>Psocodea</taxon>
        <taxon>Troctomorpha</taxon>
        <taxon>Phthiraptera</taxon>
        <taxon>Anoplura</taxon>
        <taxon>Polyplacidae</taxon>
        <taxon>Polyplax</taxon>
    </lineage>
</organism>
<evidence type="ECO:0000256" key="2">
    <source>
        <dbReference type="PROSITE-ProRule" id="PRU01207"/>
    </source>
</evidence>
<evidence type="ECO:0000256" key="1">
    <source>
        <dbReference type="ARBA" id="ARBA00010369"/>
    </source>
</evidence>
<dbReference type="InterPro" id="IPR047138">
    <property type="entry name" value="RHPN1_2"/>
</dbReference>
<dbReference type="Proteomes" id="UP001372834">
    <property type="component" value="Unassembled WGS sequence"/>
</dbReference>
<proteinExistence type="inferred from homology"/>
<dbReference type="Pfam" id="PF02185">
    <property type="entry name" value="HR1"/>
    <property type="match status" value="1"/>
</dbReference>
<dbReference type="Pfam" id="PF00595">
    <property type="entry name" value="PDZ"/>
    <property type="match status" value="1"/>
</dbReference>
<dbReference type="CDD" id="cd06712">
    <property type="entry name" value="PDZ_rhophilin-like"/>
    <property type="match status" value="1"/>
</dbReference>
<dbReference type="GO" id="GO:0051497">
    <property type="term" value="P:negative regulation of stress fiber assembly"/>
    <property type="evidence" value="ECO:0007669"/>
    <property type="project" value="TreeGrafter"/>
</dbReference>
<evidence type="ECO:0000313" key="9">
    <source>
        <dbReference type="Proteomes" id="UP001372834"/>
    </source>
</evidence>
<sequence length="658" mass="74751">MFKWVQSGTDLRKRTGGSDPRIATCRGKLQNKRSKLNQEINKELRLRAGAENLFKATNNRKLKETVALELSFVNSNLQLLKEQLAELNSSVELYQNEVKESVMPLIPLGLKETKEVDFKESFKDFILEHYSEEGNLYDDVITEIMDLRQAMRTPLRDKSGISLLFRYYNQLYFVERRFFPPDRSLGIFFEWYDSLTGIPSCQRTVAFEKACVLFNIAAVYTQIAAKQDRKSIDGLSDATDSFLCSSGTFKYICENFTNAPSTDLNSEMLEMLGHLMLAQAKECLLEKLELLLGDERNIERSLELAQEASHVGEFYVDVLQLMTPVKDFVPDTWLSLISLKVEYYTAMSHKFCGVALVNAQTDKDFTSETLDLLNRIHRAPEENLQVDIRRPNTEDEKLILARAHIKESLLRFEETQRLLRMSRELKNKPGLEAVIKSNYSLALEAYSKIEDENDFREVLEPPQILGYTKCNLEVRQPDFAQYRVDDMFKKLGPCAVFSAKHHWSAPRLVQLQRINPREGFGFTVRGSCPIIIAGVDSNSLADFGGIKEGDYIVAIGDEDVKWYSHENAVALIKTAGNSLSLKLVTPMDKSNPKTGVSSYKSGSVSGSSSASSDLGNNRSWTKFQISQSASDINFKKLTWNPFKKQSTSVNNMDHLFVT</sequence>
<dbReference type="SUPFAM" id="SSF50156">
    <property type="entry name" value="PDZ domain-like"/>
    <property type="match status" value="1"/>
</dbReference>
<dbReference type="PANTHER" id="PTHR23031">
    <property type="entry name" value="RHOPHILIN"/>
    <property type="match status" value="1"/>
</dbReference>
<dbReference type="InterPro" id="IPR036034">
    <property type="entry name" value="PDZ_sf"/>
</dbReference>
<dbReference type="Gene3D" id="1.10.287.160">
    <property type="entry name" value="HR1 repeat"/>
    <property type="match status" value="1"/>
</dbReference>
<dbReference type="PROSITE" id="PS50106">
    <property type="entry name" value="PDZ"/>
    <property type="match status" value="1"/>
</dbReference>
<keyword evidence="2 3" id="KW-0175">Coiled coil</keyword>
<comment type="caution">
    <text evidence="8">The sequence shown here is derived from an EMBL/GenBank/DDBJ whole genome shotgun (WGS) entry which is preliminary data.</text>
</comment>
<comment type="similarity">
    <text evidence="1">Belongs to the RHPN family.</text>
</comment>
<dbReference type="Gene3D" id="2.30.42.10">
    <property type="match status" value="1"/>
</dbReference>
<reference evidence="8 9" key="1">
    <citation type="submission" date="2023-10" db="EMBL/GenBank/DDBJ databases">
        <title>Genomes of two closely related lineages of the louse Polyplax serrata with different host specificities.</title>
        <authorList>
            <person name="Martinu J."/>
            <person name="Tarabai H."/>
            <person name="Stefka J."/>
            <person name="Hypsa V."/>
        </authorList>
    </citation>
    <scope>NUCLEOTIDE SEQUENCE [LARGE SCALE GENOMIC DNA]</scope>
    <source>
        <strain evidence="8">HR10_N</strain>
    </source>
</reference>
<dbReference type="PANTHER" id="PTHR23031:SF15">
    <property type="entry name" value="LD12055P"/>
    <property type="match status" value="1"/>
</dbReference>
<dbReference type="InterPro" id="IPR011072">
    <property type="entry name" value="HR1_rho-bd"/>
</dbReference>
<name>A0AAN8S6C1_POLSC</name>
<dbReference type="SMART" id="SM00742">
    <property type="entry name" value="Hr1"/>
    <property type="match status" value="1"/>
</dbReference>
<dbReference type="InterPro" id="IPR036274">
    <property type="entry name" value="HR1_rpt_sf"/>
</dbReference>
<evidence type="ECO:0000313" key="8">
    <source>
        <dbReference type="EMBL" id="KAK6616852.1"/>
    </source>
</evidence>
<feature type="domain" description="BRO1" evidence="6">
    <location>
        <begin position="104"/>
        <end position="494"/>
    </location>
</feature>
<dbReference type="InterPro" id="IPR038499">
    <property type="entry name" value="BRO1_sf"/>
</dbReference>
<evidence type="ECO:0000259" key="7">
    <source>
        <dbReference type="PROSITE" id="PS51860"/>
    </source>
</evidence>
<dbReference type="CDD" id="cd11633">
    <property type="entry name" value="HR1_Rhophilin-1"/>
    <property type="match status" value="1"/>
</dbReference>
<dbReference type="SMART" id="SM00228">
    <property type="entry name" value="PDZ"/>
    <property type="match status" value="1"/>
</dbReference>
<feature type="domain" description="REM-1" evidence="7">
    <location>
        <begin position="19"/>
        <end position="93"/>
    </location>
</feature>
<dbReference type="SUPFAM" id="SSF46585">
    <property type="entry name" value="HR1 repeat"/>
    <property type="match status" value="1"/>
</dbReference>
<evidence type="ECO:0008006" key="10">
    <source>
        <dbReference type="Google" id="ProtNLM"/>
    </source>
</evidence>
<protein>
    <recommendedName>
        <fullName evidence="10">Rhophilin-2</fullName>
    </recommendedName>
</protein>
<dbReference type="InterPro" id="IPR004328">
    <property type="entry name" value="BRO1_dom"/>
</dbReference>
<feature type="coiled-coil region" evidence="3">
    <location>
        <begin position="70"/>
        <end position="97"/>
    </location>
</feature>
<feature type="domain" description="PDZ" evidence="5">
    <location>
        <begin position="508"/>
        <end position="587"/>
    </location>
</feature>
<dbReference type="InterPro" id="IPR001478">
    <property type="entry name" value="PDZ"/>
</dbReference>
<evidence type="ECO:0000256" key="3">
    <source>
        <dbReference type="SAM" id="Coils"/>
    </source>
</evidence>
<dbReference type="Gene3D" id="1.25.40.280">
    <property type="entry name" value="alix/aip1 like domains"/>
    <property type="match status" value="1"/>
</dbReference>